<comment type="function">
    <text evidence="2">Antitoxin component of a type II toxin-antitoxin (TA) system.</text>
</comment>
<dbReference type="Proteomes" id="UP000177117">
    <property type="component" value="Unassembled WGS sequence"/>
</dbReference>
<dbReference type="InterPro" id="IPR036165">
    <property type="entry name" value="YefM-like_sf"/>
</dbReference>
<reference evidence="3 4" key="1">
    <citation type="journal article" date="2016" name="Nat. Commun.">
        <title>Thousands of microbial genomes shed light on interconnected biogeochemical processes in an aquifer system.</title>
        <authorList>
            <person name="Anantharaman K."/>
            <person name="Brown C.T."/>
            <person name="Hug L.A."/>
            <person name="Sharon I."/>
            <person name="Castelle C.J."/>
            <person name="Probst A.J."/>
            <person name="Thomas B.C."/>
            <person name="Singh A."/>
            <person name="Wilkins M.J."/>
            <person name="Karaoz U."/>
            <person name="Brodie E.L."/>
            <person name="Williams K.H."/>
            <person name="Hubbard S.S."/>
            <person name="Banfield J.F."/>
        </authorList>
    </citation>
    <scope>NUCLEOTIDE SEQUENCE [LARGE SCALE GENOMIC DNA]</scope>
</reference>
<organism evidence="3 4">
    <name type="scientific">Candidatus Yanofskybacteria bacterium RIFCSPHIGHO2_01_FULL_41_53</name>
    <dbReference type="NCBI Taxonomy" id="1802663"/>
    <lineage>
        <taxon>Bacteria</taxon>
        <taxon>Candidatus Yanofskyibacteriota</taxon>
    </lineage>
</organism>
<evidence type="ECO:0000256" key="1">
    <source>
        <dbReference type="ARBA" id="ARBA00009981"/>
    </source>
</evidence>
<dbReference type="AlphaFoldDB" id="A0A1F8EH38"/>
<sequence>MNKNTISISQARSKLFSIAQKVQTPGVYFTFTDKGRPKTVMMSADEYESIIETIEVMRDFPSLDRTVAKVDKDVKSGAYLRYPTLDDILAKEGYTLNKKLNTKHAISTTHRTRRTKKS</sequence>
<dbReference type="SUPFAM" id="SSF143120">
    <property type="entry name" value="YefM-like"/>
    <property type="match status" value="1"/>
</dbReference>
<protein>
    <recommendedName>
        <fullName evidence="2">Antitoxin</fullName>
    </recommendedName>
</protein>
<evidence type="ECO:0000313" key="3">
    <source>
        <dbReference type="EMBL" id="OGN00152.1"/>
    </source>
</evidence>
<name>A0A1F8EH38_9BACT</name>
<dbReference type="EMBL" id="MGJD01000028">
    <property type="protein sequence ID" value="OGN00152.1"/>
    <property type="molecule type" value="Genomic_DNA"/>
</dbReference>
<dbReference type="Gene3D" id="3.40.1620.10">
    <property type="entry name" value="YefM-like domain"/>
    <property type="match status" value="1"/>
</dbReference>
<evidence type="ECO:0000256" key="2">
    <source>
        <dbReference type="RuleBase" id="RU362080"/>
    </source>
</evidence>
<proteinExistence type="inferred from homology"/>
<comment type="caution">
    <text evidence="3">The sequence shown here is derived from an EMBL/GenBank/DDBJ whole genome shotgun (WGS) entry which is preliminary data.</text>
</comment>
<evidence type="ECO:0000313" key="4">
    <source>
        <dbReference type="Proteomes" id="UP000177117"/>
    </source>
</evidence>
<accession>A0A1F8EH38</accession>
<comment type="similarity">
    <text evidence="1 2">Belongs to the phD/YefM antitoxin family.</text>
</comment>
<dbReference type="InterPro" id="IPR006442">
    <property type="entry name" value="Antitoxin_Phd/YefM"/>
</dbReference>
<dbReference type="Pfam" id="PF02604">
    <property type="entry name" value="PhdYeFM_antitox"/>
    <property type="match status" value="1"/>
</dbReference>
<gene>
    <name evidence="3" type="ORF">A2650_04365</name>
</gene>